<accession>A0AA36BCF8</accession>
<sequence length="91" mass="9680">MFSTGLVQLGSTTGASTGDDIYASSPLTSLKIGVDLKQTLCRSTDGTTQTTGSKAAGTTTLKKKKQLKAVDAKHIILFMASLHWKVLYCEI</sequence>
<organism evidence="1 2">
    <name type="scientific">Octopus vulgaris</name>
    <name type="common">Common octopus</name>
    <dbReference type="NCBI Taxonomy" id="6645"/>
    <lineage>
        <taxon>Eukaryota</taxon>
        <taxon>Metazoa</taxon>
        <taxon>Spiralia</taxon>
        <taxon>Lophotrochozoa</taxon>
        <taxon>Mollusca</taxon>
        <taxon>Cephalopoda</taxon>
        <taxon>Coleoidea</taxon>
        <taxon>Octopodiformes</taxon>
        <taxon>Octopoda</taxon>
        <taxon>Incirrata</taxon>
        <taxon>Octopodidae</taxon>
        <taxon>Octopus</taxon>
    </lineage>
</organism>
<dbReference type="AlphaFoldDB" id="A0AA36BCF8"/>
<keyword evidence="2" id="KW-1185">Reference proteome</keyword>
<name>A0AA36BCF8_OCTVU</name>
<proteinExistence type="predicted"/>
<evidence type="ECO:0000313" key="1">
    <source>
        <dbReference type="EMBL" id="CAI9731890.1"/>
    </source>
</evidence>
<dbReference type="Proteomes" id="UP001162480">
    <property type="component" value="Chromosome 13"/>
</dbReference>
<gene>
    <name evidence="1" type="ORF">OCTVUL_1B022564</name>
</gene>
<evidence type="ECO:0000313" key="2">
    <source>
        <dbReference type="Proteomes" id="UP001162480"/>
    </source>
</evidence>
<reference evidence="1" key="1">
    <citation type="submission" date="2023-08" db="EMBL/GenBank/DDBJ databases">
        <authorList>
            <person name="Alioto T."/>
            <person name="Alioto T."/>
            <person name="Gomez Garrido J."/>
        </authorList>
    </citation>
    <scope>NUCLEOTIDE SEQUENCE</scope>
</reference>
<dbReference type="EMBL" id="OX597826">
    <property type="protein sequence ID" value="CAI9731890.1"/>
    <property type="molecule type" value="Genomic_DNA"/>
</dbReference>
<protein>
    <submittedName>
        <fullName evidence="1">Uncharacterized protein</fullName>
    </submittedName>
</protein>